<evidence type="ECO:0000256" key="5">
    <source>
        <dbReference type="ARBA" id="ARBA00022737"/>
    </source>
</evidence>
<dbReference type="SUPFAM" id="SSF109640">
    <property type="entry name" value="KRAB domain (Kruppel-associated box)"/>
    <property type="match status" value="1"/>
</dbReference>
<evidence type="ECO:0000256" key="11">
    <source>
        <dbReference type="ARBA" id="ARBA00023242"/>
    </source>
</evidence>
<keyword evidence="7" id="KW-0862">Zinc</keyword>
<proteinExistence type="inferred from homology"/>
<gene>
    <name evidence="17" type="primary">LOC115466449</name>
</gene>
<comment type="similarity">
    <text evidence="3">Belongs to the krueppel C2H2-type zinc-finger protein family.</text>
</comment>
<evidence type="ECO:0000256" key="10">
    <source>
        <dbReference type="ARBA" id="ARBA00023163"/>
    </source>
</evidence>
<dbReference type="InParanoid" id="A0A6P7XS73"/>
<evidence type="ECO:0000259" key="14">
    <source>
        <dbReference type="PROSITE" id="PS50157"/>
    </source>
</evidence>
<dbReference type="InterPro" id="IPR013087">
    <property type="entry name" value="Znf_C2H2_type"/>
</dbReference>
<keyword evidence="5" id="KW-0677">Repeat</keyword>
<dbReference type="SMART" id="SM00355">
    <property type="entry name" value="ZnF_C2H2"/>
    <property type="match status" value="2"/>
</dbReference>
<comment type="function">
    <text evidence="1">May be involved in transcriptional regulation.</text>
</comment>
<feature type="domain" description="KRAB" evidence="15">
    <location>
        <begin position="11"/>
        <end position="82"/>
    </location>
</feature>
<organism evidence="16 17">
    <name type="scientific">Microcaecilia unicolor</name>
    <dbReference type="NCBI Taxonomy" id="1415580"/>
    <lineage>
        <taxon>Eukaryota</taxon>
        <taxon>Metazoa</taxon>
        <taxon>Chordata</taxon>
        <taxon>Craniata</taxon>
        <taxon>Vertebrata</taxon>
        <taxon>Euteleostomi</taxon>
        <taxon>Amphibia</taxon>
        <taxon>Gymnophiona</taxon>
        <taxon>Siphonopidae</taxon>
        <taxon>Microcaecilia</taxon>
    </lineage>
</organism>
<dbReference type="AlphaFoldDB" id="A0A6P7XS73"/>
<evidence type="ECO:0000256" key="7">
    <source>
        <dbReference type="ARBA" id="ARBA00022833"/>
    </source>
</evidence>
<dbReference type="RefSeq" id="XP_030053530.1">
    <property type="nucleotide sequence ID" value="XM_030197670.1"/>
</dbReference>
<dbReference type="InterPro" id="IPR036051">
    <property type="entry name" value="KRAB_dom_sf"/>
</dbReference>
<dbReference type="InterPro" id="IPR050169">
    <property type="entry name" value="Krueppel_C2H2_ZnF"/>
</dbReference>
<dbReference type="GO" id="GO:0006355">
    <property type="term" value="P:regulation of DNA-templated transcription"/>
    <property type="evidence" value="ECO:0007669"/>
    <property type="project" value="InterPro"/>
</dbReference>
<evidence type="ECO:0000256" key="8">
    <source>
        <dbReference type="ARBA" id="ARBA00023015"/>
    </source>
</evidence>
<evidence type="ECO:0000256" key="9">
    <source>
        <dbReference type="ARBA" id="ARBA00023125"/>
    </source>
</evidence>
<feature type="domain" description="C2H2-type" evidence="14">
    <location>
        <begin position="329"/>
        <end position="356"/>
    </location>
</feature>
<evidence type="ECO:0000256" key="1">
    <source>
        <dbReference type="ARBA" id="ARBA00003767"/>
    </source>
</evidence>
<evidence type="ECO:0000256" key="3">
    <source>
        <dbReference type="ARBA" id="ARBA00006991"/>
    </source>
</evidence>
<evidence type="ECO:0000313" key="16">
    <source>
        <dbReference type="Proteomes" id="UP000515156"/>
    </source>
</evidence>
<dbReference type="PROSITE" id="PS50805">
    <property type="entry name" value="KRAB"/>
    <property type="match status" value="1"/>
</dbReference>
<keyword evidence="4" id="KW-0479">Metal-binding</keyword>
<accession>A0A6P7XS73</accession>
<dbReference type="Gene3D" id="6.10.140.140">
    <property type="match status" value="1"/>
</dbReference>
<evidence type="ECO:0000256" key="4">
    <source>
        <dbReference type="ARBA" id="ARBA00022723"/>
    </source>
</evidence>
<keyword evidence="10" id="KW-0804">Transcription</keyword>
<dbReference type="Proteomes" id="UP000515156">
    <property type="component" value="Chromosome 3"/>
</dbReference>
<dbReference type="InterPro" id="IPR001909">
    <property type="entry name" value="KRAB"/>
</dbReference>
<dbReference type="PROSITE" id="PS50157">
    <property type="entry name" value="ZINC_FINGER_C2H2_2"/>
    <property type="match status" value="2"/>
</dbReference>
<dbReference type="FunFam" id="3.30.160.60:FF:000358">
    <property type="entry name" value="zinc finger protein 24"/>
    <property type="match status" value="1"/>
</dbReference>
<dbReference type="GeneID" id="115466449"/>
<dbReference type="FunFam" id="3.30.160.60:FF:000226">
    <property type="entry name" value="Zinc finger protein 236 variant"/>
    <property type="match status" value="1"/>
</dbReference>
<feature type="region of interest" description="Disordered" evidence="13">
    <location>
        <begin position="107"/>
        <end position="129"/>
    </location>
</feature>
<dbReference type="PANTHER" id="PTHR23232:SF118">
    <property type="entry name" value="ZINC FINGER PROTEIN 746"/>
    <property type="match status" value="1"/>
</dbReference>
<feature type="region of interest" description="Disordered" evidence="13">
    <location>
        <begin position="259"/>
        <end position="280"/>
    </location>
</feature>
<keyword evidence="9" id="KW-0238">DNA-binding</keyword>
<dbReference type="CDD" id="cd07765">
    <property type="entry name" value="KRAB_A-box"/>
    <property type="match status" value="1"/>
</dbReference>
<evidence type="ECO:0000256" key="2">
    <source>
        <dbReference type="ARBA" id="ARBA00004123"/>
    </source>
</evidence>
<keyword evidence="16" id="KW-1185">Reference proteome</keyword>
<protein>
    <submittedName>
        <fullName evidence="17">Zinc finger protein 777-like</fullName>
    </submittedName>
</protein>
<dbReference type="Gene3D" id="3.30.160.60">
    <property type="entry name" value="Classic Zinc Finger"/>
    <property type="match status" value="2"/>
</dbReference>
<dbReference type="Pfam" id="PF01352">
    <property type="entry name" value="KRAB"/>
    <property type="match status" value="1"/>
</dbReference>
<dbReference type="GO" id="GO:0005634">
    <property type="term" value="C:nucleus"/>
    <property type="evidence" value="ECO:0007669"/>
    <property type="project" value="UniProtKB-SubCell"/>
</dbReference>
<evidence type="ECO:0000313" key="17">
    <source>
        <dbReference type="RefSeq" id="XP_030053530.1"/>
    </source>
</evidence>
<keyword evidence="8" id="KW-0805">Transcription regulation</keyword>
<dbReference type="GO" id="GO:0003677">
    <property type="term" value="F:DNA binding"/>
    <property type="evidence" value="ECO:0007669"/>
    <property type="project" value="UniProtKB-KW"/>
</dbReference>
<sequence>MATRISYQASVTFNDVAVYFSQEEWHLLDEWQKRLYKDVMKEIHSVLISLGYTIINPGIFFRIKDGDRPSKEGRRERVHRGREKLNGAAGDCGVLNPDLLLRVGQNTEQHSSDYRPSVEAQNGKNPDEATFPVITSILSVNVKEEPDPRAIDQADLQKMLNGSDPPEGGLVFNPELSLWIKQEDEECFNMDDLERRETIKGPAETQLRTDYTSNYEMAVQEPSRHCAERSGWTAPSSVLSTPRLFPSVQNRTVVGIPRRPHWRQTNPTRRGAAPSREGRLSTSKLQCSWASQRGYKGDRPYKCTECEKSFGKHSHLIQHRRTHTGERPYKCRECAKCFSHSSNLFRHQRLHDRDTNKLLMAAQLAGIANPLRCL</sequence>
<evidence type="ECO:0000256" key="6">
    <source>
        <dbReference type="ARBA" id="ARBA00022771"/>
    </source>
</evidence>
<keyword evidence="6 12" id="KW-0863">Zinc-finger</keyword>
<feature type="domain" description="C2H2-type" evidence="14">
    <location>
        <begin position="301"/>
        <end position="328"/>
    </location>
</feature>
<keyword evidence="11" id="KW-0539">Nucleus</keyword>
<dbReference type="Pfam" id="PF00096">
    <property type="entry name" value="zf-C2H2"/>
    <property type="match status" value="2"/>
</dbReference>
<dbReference type="GO" id="GO:0008270">
    <property type="term" value="F:zinc ion binding"/>
    <property type="evidence" value="ECO:0007669"/>
    <property type="project" value="UniProtKB-KW"/>
</dbReference>
<dbReference type="OrthoDB" id="9893417at2759"/>
<dbReference type="PANTHER" id="PTHR23232">
    <property type="entry name" value="KRAB DOMAIN C2H2 ZINC FINGER"/>
    <property type="match status" value="1"/>
</dbReference>
<reference evidence="17" key="1">
    <citation type="submission" date="2025-08" db="UniProtKB">
        <authorList>
            <consortium name="RefSeq"/>
        </authorList>
    </citation>
    <scope>IDENTIFICATION</scope>
</reference>
<dbReference type="PROSITE" id="PS00028">
    <property type="entry name" value="ZINC_FINGER_C2H2_1"/>
    <property type="match status" value="2"/>
</dbReference>
<comment type="subcellular location">
    <subcellularLocation>
        <location evidence="2">Nucleus</location>
    </subcellularLocation>
</comment>
<evidence type="ECO:0000259" key="15">
    <source>
        <dbReference type="PROSITE" id="PS50805"/>
    </source>
</evidence>
<dbReference type="InterPro" id="IPR036236">
    <property type="entry name" value="Znf_C2H2_sf"/>
</dbReference>
<dbReference type="SUPFAM" id="SSF57667">
    <property type="entry name" value="beta-beta-alpha zinc fingers"/>
    <property type="match status" value="1"/>
</dbReference>
<evidence type="ECO:0000256" key="12">
    <source>
        <dbReference type="PROSITE-ProRule" id="PRU00042"/>
    </source>
</evidence>
<dbReference type="KEGG" id="muo:115466449"/>
<evidence type="ECO:0000256" key="13">
    <source>
        <dbReference type="SAM" id="MobiDB-lite"/>
    </source>
</evidence>
<dbReference type="SMART" id="SM00349">
    <property type="entry name" value="KRAB"/>
    <property type="match status" value="1"/>
</dbReference>
<name>A0A6P7XS73_9AMPH</name>